<dbReference type="AlphaFoldDB" id="A0A0E9THV5"/>
<organism evidence="1">
    <name type="scientific">Anguilla anguilla</name>
    <name type="common">European freshwater eel</name>
    <name type="synonym">Muraena anguilla</name>
    <dbReference type="NCBI Taxonomy" id="7936"/>
    <lineage>
        <taxon>Eukaryota</taxon>
        <taxon>Metazoa</taxon>
        <taxon>Chordata</taxon>
        <taxon>Craniata</taxon>
        <taxon>Vertebrata</taxon>
        <taxon>Euteleostomi</taxon>
        <taxon>Actinopterygii</taxon>
        <taxon>Neopterygii</taxon>
        <taxon>Teleostei</taxon>
        <taxon>Anguilliformes</taxon>
        <taxon>Anguillidae</taxon>
        <taxon>Anguilla</taxon>
    </lineage>
</organism>
<protein>
    <submittedName>
        <fullName evidence="1">Uncharacterized protein</fullName>
    </submittedName>
</protein>
<dbReference type="EMBL" id="GBXM01055540">
    <property type="protein sequence ID" value="JAH53037.1"/>
    <property type="molecule type" value="Transcribed_RNA"/>
</dbReference>
<proteinExistence type="predicted"/>
<reference evidence="1" key="1">
    <citation type="submission" date="2014-11" db="EMBL/GenBank/DDBJ databases">
        <authorList>
            <person name="Amaro Gonzalez C."/>
        </authorList>
    </citation>
    <scope>NUCLEOTIDE SEQUENCE</scope>
</reference>
<name>A0A0E9THV5_ANGAN</name>
<sequence length="30" mass="3623">MQDEHFLLVAVKYRQVIIVLCHRERPGNEE</sequence>
<evidence type="ECO:0000313" key="1">
    <source>
        <dbReference type="EMBL" id="JAH53037.1"/>
    </source>
</evidence>
<dbReference type="EMBL" id="GBXM01049042">
    <property type="protein sequence ID" value="JAH59535.1"/>
    <property type="molecule type" value="Transcribed_RNA"/>
</dbReference>
<accession>A0A0E9THV5</accession>
<reference evidence="1" key="2">
    <citation type="journal article" date="2015" name="Fish Shellfish Immunol.">
        <title>Early steps in the European eel (Anguilla anguilla)-Vibrio vulnificus interaction in the gills: Role of the RtxA13 toxin.</title>
        <authorList>
            <person name="Callol A."/>
            <person name="Pajuelo D."/>
            <person name="Ebbesson L."/>
            <person name="Teles M."/>
            <person name="MacKenzie S."/>
            <person name="Amaro C."/>
        </authorList>
    </citation>
    <scope>NUCLEOTIDE SEQUENCE</scope>
</reference>